<organism evidence="2 3">
    <name type="scientific">Candidatus Falkowbacteria bacterium RIFOXYA2_FULL_47_9</name>
    <dbReference type="NCBI Taxonomy" id="1797995"/>
    <lineage>
        <taxon>Bacteria</taxon>
        <taxon>Candidatus Falkowiibacteriota</taxon>
    </lineage>
</organism>
<dbReference type="AlphaFoldDB" id="A0A1F5SIX3"/>
<feature type="transmembrane region" description="Helical" evidence="1">
    <location>
        <begin position="6"/>
        <end position="25"/>
    </location>
</feature>
<feature type="transmembrane region" description="Helical" evidence="1">
    <location>
        <begin position="132"/>
        <end position="151"/>
    </location>
</feature>
<keyword evidence="1" id="KW-1133">Transmembrane helix</keyword>
<gene>
    <name evidence="2" type="ORF">A2242_04875</name>
</gene>
<keyword evidence="1" id="KW-0812">Transmembrane</keyword>
<accession>A0A1F5SIX3</accession>
<sequence>MPANRTMLFVVLAAGVIGLAAIAFLRSASHRQTLKKVWARAATLMAGLMMKRLINWPFDWILYPAMMLWLGNLAGGLVMIALSVPLNVCVIYAYDWAQTDWLLIETLKKFRDSSQKSGWRRHIASLMEKSDIIFFFVLCWDDPITVVLYFRHGSFNGMTGRDWKIFFAATVVANLYWIAGVAALLEGVKSFF</sequence>
<evidence type="ECO:0000256" key="1">
    <source>
        <dbReference type="SAM" id="Phobius"/>
    </source>
</evidence>
<feature type="transmembrane region" description="Helical" evidence="1">
    <location>
        <begin position="66"/>
        <end position="94"/>
    </location>
</feature>
<feature type="transmembrane region" description="Helical" evidence="1">
    <location>
        <begin position="163"/>
        <end position="185"/>
    </location>
</feature>
<evidence type="ECO:0000313" key="3">
    <source>
        <dbReference type="Proteomes" id="UP000178925"/>
    </source>
</evidence>
<keyword evidence="1" id="KW-0472">Membrane</keyword>
<dbReference type="Proteomes" id="UP000178925">
    <property type="component" value="Unassembled WGS sequence"/>
</dbReference>
<comment type="caution">
    <text evidence="2">The sequence shown here is derived from an EMBL/GenBank/DDBJ whole genome shotgun (WGS) entry which is preliminary data.</text>
</comment>
<name>A0A1F5SIX3_9BACT</name>
<protein>
    <submittedName>
        <fullName evidence="2">Uncharacterized protein</fullName>
    </submittedName>
</protein>
<evidence type="ECO:0000313" key="2">
    <source>
        <dbReference type="EMBL" id="OGF26657.1"/>
    </source>
</evidence>
<proteinExistence type="predicted"/>
<reference evidence="2 3" key="1">
    <citation type="journal article" date="2016" name="Nat. Commun.">
        <title>Thousands of microbial genomes shed light on interconnected biogeochemical processes in an aquifer system.</title>
        <authorList>
            <person name="Anantharaman K."/>
            <person name="Brown C.T."/>
            <person name="Hug L.A."/>
            <person name="Sharon I."/>
            <person name="Castelle C.J."/>
            <person name="Probst A.J."/>
            <person name="Thomas B.C."/>
            <person name="Singh A."/>
            <person name="Wilkins M.J."/>
            <person name="Karaoz U."/>
            <person name="Brodie E.L."/>
            <person name="Williams K.H."/>
            <person name="Hubbard S.S."/>
            <person name="Banfield J.F."/>
        </authorList>
    </citation>
    <scope>NUCLEOTIDE SEQUENCE [LARGE SCALE GENOMIC DNA]</scope>
</reference>
<dbReference type="EMBL" id="MFGC01000035">
    <property type="protein sequence ID" value="OGF26657.1"/>
    <property type="molecule type" value="Genomic_DNA"/>
</dbReference>